<organism evidence="3 4">
    <name type="scientific">Thermococcus piezophilus</name>
    <dbReference type="NCBI Taxonomy" id="1712654"/>
    <lineage>
        <taxon>Archaea</taxon>
        <taxon>Methanobacteriati</taxon>
        <taxon>Methanobacteriota</taxon>
        <taxon>Thermococci</taxon>
        <taxon>Thermococcales</taxon>
        <taxon>Thermococcaceae</taxon>
        <taxon>Thermococcus</taxon>
    </lineage>
</organism>
<dbReference type="KEGG" id="tpie:A7C91_05080"/>
<dbReference type="PANTHER" id="PTHR42736:SF1">
    <property type="entry name" value="PROTEIN-GLUTAMINE GAMMA-GLUTAMYLTRANSFERASE"/>
    <property type="match status" value="1"/>
</dbReference>
<dbReference type="Pfam" id="PF01841">
    <property type="entry name" value="Transglut_core"/>
    <property type="match status" value="1"/>
</dbReference>
<evidence type="ECO:0000313" key="3">
    <source>
        <dbReference type="EMBL" id="ANF22611.1"/>
    </source>
</evidence>
<keyword evidence="1" id="KW-0812">Transmembrane</keyword>
<dbReference type="RefSeq" id="WP_068665478.1">
    <property type="nucleotide sequence ID" value="NZ_CP015520.1"/>
</dbReference>
<dbReference type="InterPro" id="IPR008969">
    <property type="entry name" value="CarboxyPept-like_regulatory"/>
</dbReference>
<dbReference type="GeneID" id="28495544"/>
<feature type="transmembrane region" description="Helical" evidence="1">
    <location>
        <begin position="882"/>
        <end position="900"/>
    </location>
</feature>
<dbReference type="InterPro" id="IPR002931">
    <property type="entry name" value="Transglutaminase-like"/>
</dbReference>
<dbReference type="SUPFAM" id="SSF54001">
    <property type="entry name" value="Cysteine proteinases"/>
    <property type="match status" value="1"/>
</dbReference>
<dbReference type="OrthoDB" id="18481at2157"/>
<keyword evidence="1" id="KW-1133">Transmembrane helix</keyword>
<dbReference type="EMBL" id="CP015520">
    <property type="protein sequence ID" value="ANF22611.1"/>
    <property type="molecule type" value="Genomic_DNA"/>
</dbReference>
<dbReference type="SMART" id="SM00460">
    <property type="entry name" value="TGc"/>
    <property type="match status" value="1"/>
</dbReference>
<feature type="domain" description="Transglutaminase-like" evidence="2">
    <location>
        <begin position="248"/>
        <end position="316"/>
    </location>
</feature>
<evidence type="ECO:0000313" key="4">
    <source>
        <dbReference type="Proteomes" id="UP000076969"/>
    </source>
</evidence>
<reference evidence="4" key="1">
    <citation type="journal article" date="2016" name="Syst. Appl. Microbiol.">
        <title>Thermococcus piezophilus sp. nov., a novel hyperthermophilic and piezophilic archaeon with a broad pressure range for growth, isolated from a deepest hydrothermal vent at the Mid-Cayman Rise.</title>
        <authorList>
            <person name="Dalmasso C."/>
            <person name="Oger P."/>
            <person name="Selva G."/>
            <person name="Courtine D."/>
            <person name="L'Haridon S."/>
            <person name="Garlaschelli A."/>
            <person name="Roussel E."/>
            <person name="Miyazaki J."/>
            <person name="Reveillaud J."/>
            <person name="Jebbar M."/>
            <person name="Takai K."/>
            <person name="Maignien L."/>
            <person name="Alain K."/>
        </authorList>
    </citation>
    <scope>NUCLEOTIDE SEQUENCE [LARGE SCALE GENOMIC DNA]</scope>
    <source>
        <strain evidence="4">CDGS</strain>
    </source>
</reference>
<dbReference type="InterPro" id="IPR038765">
    <property type="entry name" value="Papain-like_cys_pep_sf"/>
</dbReference>
<name>A0A172WGQ2_9EURY</name>
<dbReference type="STRING" id="1712654.A7C91_05080"/>
<sequence length="1070" mass="119462">MARRKYVTFFILILLSILIISSVLGPVLIKAPPQTKSLERFLLQWEPTRNETNETGPPIEVPENGQFMLLVTGASHVSYLRANVYTDYINGSWLTKNTSVLLANTVAPPMPEVPHHAERDTIGVISFAPLSGNLYTSLYTTMVNASGVEALPEYNLFKTAVNVSTYSFSAVSYTFQPYFLHNLSAGNLTDYLSAPNDTRLVSLARAITRNATDDYEKAQLIAEFLRKHYTYLENPERPNGTDPLTWFLFESKEGTSKDFASAFVILARLNGIPARLVEGFYIRAVPGTQIISNKDRWFWAELYFDKAGWLTFDPLRKDPNLFRPFELEVSPNSLELQPGGEIKLNITLMNVVNNSKVYLYAYVPEKPALVFLLNPGTSEITLRTLQSPGSYGIVLKAMVEHHGKVMKEDAIVIVNVSGGVKLRAEPAYLVIKRGSLGTVRIYTEDNVTELILLPMDSSFLPVLLPDRKGAFNLLFYAPSEPEWHFLGIRTAGENPSFLYIPVKVIDWAKVTLFDWPQNATAGDTITISGTVADSTGVVLDEGTIYTTLDYGNRSILLGFENLTGKLLQVNFTLPRYLAPGVYNITFHYFPSWGAPYVPRETWIEIAVKALAEFDVPEQVVSLEGNVTVKGHLVGGDGKAIANASIEYSLDKNYMGTVNTSENGEFSLRVLLTQLGSHNLSLYYPGDASYSPAEVNVEIAIVEMELPEKVEAELGKPVKITGGIIGLEKGQISARIYPGKLYKVPVSNGSFTLTLEPFNFIGERSIDFYHGDNLLARTTVVIVSPIKIELLTNRSEGEETTVIKFKALDALNDPVPNVFLTVEMENEIRQVMTNASGIATLEVPVPDDEKNVTVRVFFRGSSYYLPAEETFHVLIVKKREIPWLYLGIALLLAVVIARYGLVRKKAPKVEREPVLKIIFNNGIPLFKEGEVIEISVECENEPELYVDGKPVGKGKDFRLKLPLGEHTIEARCGGLVERATARIVKSYNDAVVEHYDRCFLPWGKETGVNVDELTPREIEAVLTDMMYPWEPLDVLTEIFEKAKYSHREVSREEFIRFYRALLTLIGGGCVV</sequence>
<evidence type="ECO:0000256" key="1">
    <source>
        <dbReference type="SAM" id="Phobius"/>
    </source>
</evidence>
<gene>
    <name evidence="3" type="ORF">A7C91_05080</name>
</gene>
<dbReference type="InterPro" id="IPR052901">
    <property type="entry name" value="Bact_TGase-like"/>
</dbReference>
<keyword evidence="4" id="KW-1185">Reference proteome</keyword>
<protein>
    <recommendedName>
        <fullName evidence="2">Transglutaminase-like domain-containing protein</fullName>
    </recommendedName>
</protein>
<dbReference type="Gene3D" id="3.10.620.30">
    <property type="match status" value="1"/>
</dbReference>
<evidence type="ECO:0000259" key="2">
    <source>
        <dbReference type="SMART" id="SM00460"/>
    </source>
</evidence>
<dbReference type="Proteomes" id="UP000076969">
    <property type="component" value="Chromosome"/>
</dbReference>
<dbReference type="PANTHER" id="PTHR42736">
    <property type="entry name" value="PROTEIN-GLUTAMINE GAMMA-GLUTAMYLTRANSFERASE"/>
    <property type="match status" value="1"/>
</dbReference>
<keyword evidence="1" id="KW-0472">Membrane</keyword>
<dbReference type="AlphaFoldDB" id="A0A172WGQ2"/>
<feature type="transmembrane region" description="Helical" evidence="1">
    <location>
        <begin position="7"/>
        <end position="29"/>
    </location>
</feature>
<accession>A0A172WGQ2</accession>
<proteinExistence type="predicted"/>
<dbReference type="SUPFAM" id="SSF49464">
    <property type="entry name" value="Carboxypeptidase regulatory domain-like"/>
    <property type="match status" value="1"/>
</dbReference>